<feature type="domain" description="Pru" evidence="6">
    <location>
        <begin position="6"/>
        <end position="61"/>
    </location>
</feature>
<gene>
    <name evidence="7" type="ORF">EWM64_g10587</name>
</gene>
<name>A0A4Y9ZG79_9AGAM</name>
<keyword evidence="4" id="KW-0647">Proteasome</keyword>
<reference evidence="7 8" key="1">
    <citation type="submission" date="2019-02" db="EMBL/GenBank/DDBJ databases">
        <title>Genome sequencing of the rare red list fungi Hericium alpestre (H. flagellum).</title>
        <authorList>
            <person name="Buettner E."/>
            <person name="Kellner H."/>
        </authorList>
    </citation>
    <scope>NUCLEOTIDE SEQUENCE [LARGE SCALE GENOMIC DNA]</scope>
    <source>
        <strain evidence="7 8">DSM 108284</strain>
    </source>
</reference>
<evidence type="ECO:0000256" key="2">
    <source>
        <dbReference type="ARBA" id="ARBA00004496"/>
    </source>
</evidence>
<dbReference type="AlphaFoldDB" id="A0A4Y9ZG79"/>
<evidence type="ECO:0000256" key="5">
    <source>
        <dbReference type="ARBA" id="ARBA00023242"/>
    </source>
</evidence>
<evidence type="ECO:0000256" key="1">
    <source>
        <dbReference type="ARBA" id="ARBA00004123"/>
    </source>
</evidence>
<dbReference type="Proteomes" id="UP000298061">
    <property type="component" value="Unassembled WGS sequence"/>
</dbReference>
<dbReference type="OrthoDB" id="340431at2759"/>
<dbReference type="GO" id="GO:0008541">
    <property type="term" value="C:proteasome regulatory particle, lid subcomplex"/>
    <property type="evidence" value="ECO:0007669"/>
    <property type="project" value="TreeGrafter"/>
</dbReference>
<comment type="caution">
    <text evidence="7">The sequence shown here is derived from an EMBL/GenBank/DDBJ whole genome shotgun (WGS) entry which is preliminary data.</text>
</comment>
<keyword evidence="3" id="KW-0963">Cytoplasm</keyword>
<keyword evidence="8" id="KW-1185">Reference proteome</keyword>
<accession>A0A4Y9ZG79</accession>
<dbReference type="PROSITE" id="PS51917">
    <property type="entry name" value="PRU"/>
    <property type="match status" value="1"/>
</dbReference>
<dbReference type="PANTHER" id="PTHR12225">
    <property type="entry name" value="ADHESION REGULATING MOLECULE 1 110 KDA CELL MEMBRANE GLYCOPROTEIN"/>
    <property type="match status" value="1"/>
</dbReference>
<dbReference type="Pfam" id="PF04683">
    <property type="entry name" value="Rpn13_ADRM1_Pru"/>
    <property type="match status" value="1"/>
</dbReference>
<dbReference type="GO" id="GO:0005634">
    <property type="term" value="C:nucleus"/>
    <property type="evidence" value="ECO:0007669"/>
    <property type="project" value="UniProtKB-SubCell"/>
</dbReference>
<evidence type="ECO:0000256" key="4">
    <source>
        <dbReference type="ARBA" id="ARBA00022942"/>
    </source>
</evidence>
<dbReference type="EMBL" id="SFCI01002873">
    <property type="protein sequence ID" value="TFY73424.1"/>
    <property type="molecule type" value="Genomic_DNA"/>
</dbReference>
<comment type="subcellular location">
    <subcellularLocation>
        <location evidence="2">Cytoplasm</location>
    </subcellularLocation>
    <subcellularLocation>
        <location evidence="1">Nucleus</location>
    </subcellularLocation>
</comment>
<evidence type="ECO:0000259" key="6">
    <source>
        <dbReference type="PROSITE" id="PS51917"/>
    </source>
</evidence>
<organism evidence="7 8">
    <name type="scientific">Hericium alpestre</name>
    <dbReference type="NCBI Taxonomy" id="135208"/>
    <lineage>
        <taxon>Eukaryota</taxon>
        <taxon>Fungi</taxon>
        <taxon>Dikarya</taxon>
        <taxon>Basidiomycota</taxon>
        <taxon>Agaricomycotina</taxon>
        <taxon>Agaricomycetes</taxon>
        <taxon>Russulales</taxon>
        <taxon>Hericiaceae</taxon>
        <taxon>Hericium</taxon>
    </lineage>
</organism>
<proteinExistence type="predicted"/>
<evidence type="ECO:0000313" key="7">
    <source>
        <dbReference type="EMBL" id="TFY73424.1"/>
    </source>
</evidence>
<dbReference type="InterPro" id="IPR006773">
    <property type="entry name" value="Rpn13/ADRM1"/>
</dbReference>
<dbReference type="GO" id="GO:0005737">
    <property type="term" value="C:cytoplasm"/>
    <property type="evidence" value="ECO:0007669"/>
    <property type="project" value="UniProtKB-SubCell"/>
</dbReference>
<dbReference type="Gene3D" id="2.30.29.70">
    <property type="entry name" value="Proteasomal ubiquitin receptor Rpn13/ADRM1"/>
    <property type="match status" value="1"/>
</dbReference>
<dbReference type="GO" id="GO:0070628">
    <property type="term" value="F:proteasome binding"/>
    <property type="evidence" value="ECO:0007669"/>
    <property type="project" value="TreeGrafter"/>
</dbReference>
<dbReference type="GO" id="GO:0061133">
    <property type="term" value="F:endopeptidase activator activity"/>
    <property type="evidence" value="ECO:0007669"/>
    <property type="project" value="TreeGrafter"/>
</dbReference>
<dbReference type="STRING" id="135208.A0A4Y9ZG79"/>
<evidence type="ECO:0000313" key="8">
    <source>
        <dbReference type="Proteomes" id="UP000298061"/>
    </source>
</evidence>
<dbReference type="InterPro" id="IPR038633">
    <property type="entry name" value="Rpn13/ADRM1_Pru_sf"/>
</dbReference>
<feature type="non-terminal residue" evidence="7">
    <location>
        <position position="61"/>
    </location>
</feature>
<evidence type="ECO:0000256" key="3">
    <source>
        <dbReference type="ARBA" id="ARBA00022490"/>
    </source>
</evidence>
<sequence>MSSAITTPDTVLAFKAGRAFRTEGTNNVVPDPAKGAILIERGEDELLHFMWKNRTTGETEE</sequence>
<keyword evidence="5" id="KW-0539">Nucleus</keyword>
<dbReference type="InterPro" id="IPR044868">
    <property type="entry name" value="Rpn13/ADRM1_Pru"/>
</dbReference>
<protein>
    <recommendedName>
        <fullName evidence="6">Pru domain-containing protein</fullName>
    </recommendedName>
</protein>
<dbReference type="PANTHER" id="PTHR12225:SF0">
    <property type="entry name" value="PROTEASOMAL UBIQUITIN RECEPTOR ADRM1"/>
    <property type="match status" value="1"/>
</dbReference>